<keyword evidence="18" id="KW-1185">Reference proteome</keyword>
<dbReference type="InterPro" id="IPR011190">
    <property type="entry name" value="GlcNAc_Synth_fun"/>
</dbReference>
<reference evidence="17" key="1">
    <citation type="submission" date="2023-07" db="EMBL/GenBank/DDBJ databases">
        <title>Black Yeasts Isolated from many extreme environments.</title>
        <authorList>
            <person name="Coleine C."/>
            <person name="Stajich J.E."/>
            <person name="Selbmann L."/>
        </authorList>
    </citation>
    <scope>NUCLEOTIDE SEQUENCE</scope>
    <source>
        <strain evidence="17">CCFEE 5485</strain>
    </source>
</reference>
<evidence type="ECO:0000256" key="5">
    <source>
        <dbReference type="ARBA" id="ARBA00012697"/>
    </source>
</evidence>
<name>A0AAE1C562_9PEZI</name>
<evidence type="ECO:0000256" key="7">
    <source>
        <dbReference type="ARBA" id="ARBA00022605"/>
    </source>
</evidence>
<dbReference type="PIRSF" id="PIRSF007892">
    <property type="entry name" value="NAGS_fungal"/>
    <property type="match status" value="1"/>
</dbReference>
<dbReference type="PROSITE" id="PS51731">
    <property type="entry name" value="GNAT_NAGS"/>
    <property type="match status" value="1"/>
</dbReference>
<dbReference type="Proteomes" id="UP001274830">
    <property type="component" value="Unassembled WGS sequence"/>
</dbReference>
<dbReference type="GO" id="GO:0006526">
    <property type="term" value="P:L-arginine biosynthetic process"/>
    <property type="evidence" value="ECO:0007669"/>
    <property type="project" value="TreeGrafter"/>
</dbReference>
<dbReference type="InterPro" id="IPR006855">
    <property type="entry name" value="Vertebrate-like_GNAT_dom"/>
</dbReference>
<evidence type="ECO:0000256" key="6">
    <source>
        <dbReference type="ARBA" id="ARBA00018802"/>
    </source>
</evidence>
<evidence type="ECO:0000313" key="18">
    <source>
        <dbReference type="Proteomes" id="UP001274830"/>
    </source>
</evidence>
<dbReference type="Pfam" id="PF04768">
    <property type="entry name" value="NAT"/>
    <property type="match status" value="1"/>
</dbReference>
<dbReference type="FunFam" id="3.40.630.30:FF:000049">
    <property type="entry name" value="Amino-acid acetyltransferase, mitochondrial"/>
    <property type="match status" value="1"/>
</dbReference>
<comment type="function">
    <text evidence="1 15">N-acetylglutamate synthase involved in arginine biosynthesis.</text>
</comment>
<dbReference type="Gene3D" id="3.40.1160.10">
    <property type="entry name" value="Acetylglutamate kinase-like"/>
    <property type="match status" value="1"/>
</dbReference>
<evidence type="ECO:0000256" key="9">
    <source>
        <dbReference type="ARBA" id="ARBA00022946"/>
    </source>
</evidence>
<evidence type="ECO:0000256" key="2">
    <source>
        <dbReference type="ARBA" id="ARBA00004173"/>
    </source>
</evidence>
<comment type="similarity">
    <text evidence="4 15">Belongs to the acetyltransferase family.</text>
</comment>
<dbReference type="EMBL" id="JAUTXT010000004">
    <property type="protein sequence ID" value="KAK3678409.1"/>
    <property type="molecule type" value="Genomic_DNA"/>
</dbReference>
<gene>
    <name evidence="17" type="primary">ARG2</name>
    <name evidence="17" type="ORF">LTR78_001706</name>
</gene>
<keyword evidence="11 15" id="KW-0012">Acyltransferase</keyword>
<dbReference type="PANTHER" id="PTHR23342:SF4">
    <property type="entry name" value="AMINO-ACID ACETYLTRANSFERASE, MITOCHONDRIAL"/>
    <property type="match status" value="1"/>
</dbReference>
<dbReference type="GO" id="GO:0006592">
    <property type="term" value="P:ornithine biosynthetic process"/>
    <property type="evidence" value="ECO:0007669"/>
    <property type="project" value="TreeGrafter"/>
</dbReference>
<evidence type="ECO:0000256" key="8">
    <source>
        <dbReference type="ARBA" id="ARBA00022679"/>
    </source>
</evidence>
<dbReference type="EC" id="2.3.1.1" evidence="5 15"/>
<accession>A0AAE1C562</accession>
<keyword evidence="10 15" id="KW-0496">Mitochondrion</keyword>
<comment type="subcellular location">
    <subcellularLocation>
        <location evidence="2 15">Mitochondrion</location>
    </subcellularLocation>
</comment>
<evidence type="ECO:0000256" key="14">
    <source>
        <dbReference type="ARBA" id="ARBA00048372"/>
    </source>
</evidence>
<evidence type="ECO:0000313" key="17">
    <source>
        <dbReference type="EMBL" id="KAK3678409.1"/>
    </source>
</evidence>
<dbReference type="AlphaFoldDB" id="A0AAE1C562"/>
<dbReference type="PANTHER" id="PTHR23342">
    <property type="entry name" value="N-ACETYLGLUTAMATE SYNTHASE"/>
    <property type="match status" value="1"/>
</dbReference>
<keyword evidence="7 15" id="KW-0028">Amino-acid biosynthesis</keyword>
<evidence type="ECO:0000256" key="1">
    <source>
        <dbReference type="ARBA" id="ARBA00002294"/>
    </source>
</evidence>
<proteinExistence type="inferred from homology"/>
<evidence type="ECO:0000256" key="13">
    <source>
        <dbReference type="ARBA" id="ARBA00033251"/>
    </source>
</evidence>
<comment type="caution">
    <text evidence="17">The sequence shown here is derived from an EMBL/GenBank/DDBJ whole genome shotgun (WGS) entry which is preliminary data.</text>
</comment>
<dbReference type="RefSeq" id="XP_064689449.1">
    <property type="nucleotide sequence ID" value="XM_064843025.1"/>
</dbReference>
<comment type="pathway">
    <text evidence="3 15">Amino-acid biosynthesis; L-arginine biosynthesis; N(2)-acetyl-L-ornithine from L-glutamate: step 1/4.</text>
</comment>
<evidence type="ECO:0000256" key="10">
    <source>
        <dbReference type="ARBA" id="ARBA00023128"/>
    </source>
</evidence>
<comment type="catalytic activity">
    <reaction evidence="14 15">
        <text>L-glutamate + acetyl-CoA = N-acetyl-L-glutamate + CoA + H(+)</text>
        <dbReference type="Rhea" id="RHEA:24292"/>
        <dbReference type="ChEBI" id="CHEBI:15378"/>
        <dbReference type="ChEBI" id="CHEBI:29985"/>
        <dbReference type="ChEBI" id="CHEBI:44337"/>
        <dbReference type="ChEBI" id="CHEBI:57287"/>
        <dbReference type="ChEBI" id="CHEBI:57288"/>
        <dbReference type="EC" id="2.3.1.1"/>
    </reaction>
</comment>
<evidence type="ECO:0000256" key="11">
    <source>
        <dbReference type="ARBA" id="ARBA00023315"/>
    </source>
</evidence>
<sequence length="663" mass="72696">MTISTLAFGKASAFGKAEPSLVQQIKSLTATRHLSNVVNAGQTNHHVENNGRPTKALDEQLTQRELFMDVLSANATRRDAKQYLARFKPAKSKSQVVSKGLADRNARHRQDQERLDRLGVNLGGLYAPSRAIAAAAQFVRDDRAQQTEVAMQQSIMHVALVCLRAPEVLDAATLDGLATTLSQLVKLDMRIAIVLDIAGTSTELSLREQRSQYAVQAERLLQAIRHHSPEASHFVTGALTVSDHTDSKIEVLVPDLIMEPLKRSTIPIIPPLAYTATGQLKKVDVGSVMVALTRMLSISSKDQQPKSSKSTTLTELGRIIVLDPAGGVPSKRRSDDAHVFINLEQEYEPIQKELSLYASWDDTVSRPNMFDQHQANLRMLKDCLAILPAASSGLVISPQDAASSSQTTRTQATTIDTGTRRQKNTLIHNLLTNKPMVSSSLPTARLSSVTDSSQTIAAATATLVKRGMPVTIIPAPHPQHGWQVPLNGTTGLDLQNDPRISFPRLLHLIEDSFRRKLDVEHYMSRIRDRTAGIIIAGDYEGAAILTWETPPPNTSSQPSPPVPYLDKFAVLQSSQGSSGVADILFQSMVRSCFPRGVCWRSRQDNPVNKWYFERAAGSWKVPGSGWTMFWTGEGVVEDEVKWAGYEGVCRGVGPSWAEGARLD</sequence>
<evidence type="ECO:0000256" key="3">
    <source>
        <dbReference type="ARBA" id="ARBA00004925"/>
    </source>
</evidence>
<protein>
    <recommendedName>
        <fullName evidence="6 15">Amino-acid acetyltransferase, mitochondrial</fullName>
        <ecNumber evidence="5 15">2.3.1.1</ecNumber>
    </recommendedName>
    <alternativeName>
        <fullName evidence="12 15">Glutamate N-acetyltransferase</fullName>
    </alternativeName>
    <alternativeName>
        <fullName evidence="13 15">N-acetylglutamate synthase</fullName>
    </alternativeName>
</protein>
<evidence type="ECO:0000256" key="15">
    <source>
        <dbReference type="PIRNR" id="PIRNR007892"/>
    </source>
</evidence>
<evidence type="ECO:0000259" key="16">
    <source>
        <dbReference type="PROSITE" id="PS51731"/>
    </source>
</evidence>
<keyword evidence="8 15" id="KW-0808">Transferase</keyword>
<feature type="domain" description="N-acetyltransferase" evidence="16">
    <location>
        <begin position="489"/>
        <end position="654"/>
    </location>
</feature>
<evidence type="ECO:0000256" key="12">
    <source>
        <dbReference type="ARBA" id="ARBA00030346"/>
    </source>
</evidence>
<dbReference type="GO" id="GO:0004042">
    <property type="term" value="F:L-glutamate N-acetyltransferase activity"/>
    <property type="evidence" value="ECO:0007669"/>
    <property type="project" value="InterPro"/>
</dbReference>
<evidence type="ECO:0000256" key="4">
    <source>
        <dbReference type="ARBA" id="ARBA00008694"/>
    </source>
</evidence>
<dbReference type="InterPro" id="IPR036393">
    <property type="entry name" value="AceGlu_kinase-like_sf"/>
</dbReference>
<dbReference type="GO" id="GO:0005759">
    <property type="term" value="C:mitochondrial matrix"/>
    <property type="evidence" value="ECO:0007669"/>
    <property type="project" value="TreeGrafter"/>
</dbReference>
<organism evidence="17 18">
    <name type="scientific">Recurvomyces mirabilis</name>
    <dbReference type="NCBI Taxonomy" id="574656"/>
    <lineage>
        <taxon>Eukaryota</taxon>
        <taxon>Fungi</taxon>
        <taxon>Dikarya</taxon>
        <taxon>Ascomycota</taxon>
        <taxon>Pezizomycotina</taxon>
        <taxon>Dothideomycetes</taxon>
        <taxon>Dothideomycetidae</taxon>
        <taxon>Mycosphaerellales</taxon>
        <taxon>Teratosphaeriaceae</taxon>
        <taxon>Recurvomyces</taxon>
    </lineage>
</organism>
<dbReference type="Gene3D" id="3.40.630.30">
    <property type="match status" value="1"/>
</dbReference>
<dbReference type="GeneID" id="89967586"/>
<keyword evidence="9" id="KW-0809">Transit peptide</keyword>